<dbReference type="Gene3D" id="3.10.690.10">
    <property type="entry name" value="Bifunctional nuclease domain"/>
    <property type="match status" value="1"/>
</dbReference>
<name>A0A7V1PTJ6_CALAY</name>
<dbReference type="PROSITE" id="PS50151">
    <property type="entry name" value="UVR"/>
    <property type="match status" value="1"/>
</dbReference>
<feature type="domain" description="UVR" evidence="3">
    <location>
        <begin position="149"/>
        <end position="184"/>
    </location>
</feature>
<feature type="domain" description="BFN" evidence="4">
    <location>
        <begin position="1"/>
        <end position="132"/>
    </location>
</feature>
<organism evidence="5">
    <name type="scientific">Caldithrix abyssi</name>
    <dbReference type="NCBI Taxonomy" id="187145"/>
    <lineage>
        <taxon>Bacteria</taxon>
        <taxon>Pseudomonadati</taxon>
        <taxon>Calditrichota</taxon>
        <taxon>Calditrichia</taxon>
        <taxon>Calditrichales</taxon>
        <taxon>Calditrichaceae</taxon>
        <taxon>Caldithrix</taxon>
    </lineage>
</organism>
<dbReference type="Pfam" id="PF02577">
    <property type="entry name" value="BFN_dom"/>
    <property type="match status" value="1"/>
</dbReference>
<dbReference type="InterPro" id="IPR003729">
    <property type="entry name" value="Bi_nuclease_dom"/>
</dbReference>
<evidence type="ECO:0000259" key="3">
    <source>
        <dbReference type="PROSITE" id="PS50151"/>
    </source>
</evidence>
<protein>
    <recommendedName>
        <fullName evidence="6">Bifunctional nuclease family protein</fullName>
    </recommendedName>
</protein>
<keyword evidence="1" id="KW-0742">SOS response</keyword>
<dbReference type="PANTHER" id="PTHR15160:SF1">
    <property type="entry name" value="VON HIPPEL-LINDAU DISEASE TUMOR SUPPRESSOR"/>
    <property type="match status" value="1"/>
</dbReference>
<dbReference type="SUPFAM" id="SSF103256">
    <property type="entry name" value="Hypothetical protein TM0160"/>
    <property type="match status" value="1"/>
</dbReference>
<dbReference type="EMBL" id="DRLD01000093">
    <property type="protein sequence ID" value="HED09703.1"/>
    <property type="molecule type" value="Genomic_DNA"/>
</dbReference>
<dbReference type="InterPro" id="IPR036104">
    <property type="entry name" value="BFN_sf"/>
</dbReference>
<dbReference type="GO" id="GO:0004518">
    <property type="term" value="F:nuclease activity"/>
    <property type="evidence" value="ECO:0007669"/>
    <property type="project" value="InterPro"/>
</dbReference>
<dbReference type="PANTHER" id="PTHR15160">
    <property type="entry name" value="VON HIPPEL-LINDAU PROTEIN"/>
    <property type="match status" value="1"/>
</dbReference>
<dbReference type="InterPro" id="IPR036876">
    <property type="entry name" value="UVR_dom_sf"/>
</dbReference>
<evidence type="ECO:0000259" key="4">
    <source>
        <dbReference type="PROSITE" id="PS51658"/>
    </source>
</evidence>
<dbReference type="SUPFAM" id="SSF46600">
    <property type="entry name" value="C-terminal UvrC-binding domain of UvrB"/>
    <property type="match status" value="1"/>
</dbReference>
<dbReference type="Pfam" id="PF02151">
    <property type="entry name" value="UVR"/>
    <property type="match status" value="1"/>
</dbReference>
<evidence type="ECO:0000256" key="1">
    <source>
        <dbReference type="ARBA" id="ARBA00023236"/>
    </source>
</evidence>
<sequence length="185" mass="20851">MIEVSVKGVFLTQNQSSGILLKETEGDRTLPIIIGEYEAQSIALGLENIKPPRPITHDLTTQIMAQCGIGMESVLINDLKENTFYATIRLRTENDQALDVDSRPSDAIALAVRNQTPIYVEESVMDQASYVAEDKEENMDRSFIFKSGSEELDRLKEDLKKAVEAEEYEKAAQIRDKIKRLEAKQ</sequence>
<proteinExistence type="predicted"/>
<dbReference type="Gene3D" id="4.10.860.10">
    <property type="entry name" value="UVR domain"/>
    <property type="match status" value="1"/>
</dbReference>
<evidence type="ECO:0000313" key="5">
    <source>
        <dbReference type="EMBL" id="HED09703.1"/>
    </source>
</evidence>
<dbReference type="Proteomes" id="UP000886005">
    <property type="component" value="Unassembled WGS sequence"/>
</dbReference>
<dbReference type="AlphaFoldDB" id="A0A7V1PTJ6"/>
<comment type="caution">
    <text evidence="5">The sequence shown here is derived from an EMBL/GenBank/DDBJ whole genome shotgun (WGS) entry which is preliminary data.</text>
</comment>
<evidence type="ECO:0008006" key="6">
    <source>
        <dbReference type="Google" id="ProtNLM"/>
    </source>
</evidence>
<dbReference type="GO" id="GO:0009432">
    <property type="term" value="P:SOS response"/>
    <property type="evidence" value="ECO:0007669"/>
    <property type="project" value="UniProtKB-KW"/>
</dbReference>
<accession>A0A7V1PTJ6</accession>
<dbReference type="PROSITE" id="PS51658">
    <property type="entry name" value="BFN"/>
    <property type="match status" value="1"/>
</dbReference>
<evidence type="ECO:0000256" key="2">
    <source>
        <dbReference type="SAM" id="Coils"/>
    </source>
</evidence>
<feature type="coiled-coil region" evidence="2">
    <location>
        <begin position="145"/>
        <end position="184"/>
    </location>
</feature>
<reference evidence="5" key="1">
    <citation type="journal article" date="2020" name="mSystems">
        <title>Genome- and Community-Level Interaction Insights into Carbon Utilization and Element Cycling Functions of Hydrothermarchaeota in Hydrothermal Sediment.</title>
        <authorList>
            <person name="Zhou Z."/>
            <person name="Liu Y."/>
            <person name="Xu W."/>
            <person name="Pan J."/>
            <person name="Luo Z.H."/>
            <person name="Li M."/>
        </authorList>
    </citation>
    <scope>NUCLEOTIDE SEQUENCE [LARGE SCALE GENOMIC DNA]</scope>
    <source>
        <strain evidence="5">HyVt-456</strain>
    </source>
</reference>
<gene>
    <name evidence="5" type="ORF">ENJ10_03360</name>
</gene>
<keyword evidence="2" id="KW-0175">Coiled coil</keyword>
<dbReference type="InterPro" id="IPR001943">
    <property type="entry name" value="UVR_dom"/>
</dbReference>
<keyword evidence="1" id="KW-0227">DNA damage</keyword>